<feature type="domain" description="Methyltransferase type 11" evidence="1">
    <location>
        <begin position="40"/>
        <end position="128"/>
    </location>
</feature>
<proteinExistence type="predicted"/>
<dbReference type="SUPFAM" id="SSF53335">
    <property type="entry name" value="S-adenosyl-L-methionine-dependent methyltransferases"/>
    <property type="match status" value="1"/>
</dbReference>
<dbReference type="Pfam" id="PF08241">
    <property type="entry name" value="Methyltransf_11"/>
    <property type="match status" value="1"/>
</dbReference>
<evidence type="ECO:0000259" key="1">
    <source>
        <dbReference type="Pfam" id="PF08241"/>
    </source>
</evidence>
<dbReference type="RefSeq" id="WP_102939166.1">
    <property type="nucleotide sequence ID" value="NZ_NJHS01000349.1"/>
</dbReference>
<dbReference type="CDD" id="cd02440">
    <property type="entry name" value="AdoMet_MTases"/>
    <property type="match status" value="1"/>
</dbReference>
<accession>A0ABX4WHW9</accession>
<dbReference type="InterPro" id="IPR029063">
    <property type="entry name" value="SAM-dependent_MTases_sf"/>
</dbReference>
<evidence type="ECO:0000313" key="2">
    <source>
        <dbReference type="EMBL" id="PNJ92594.1"/>
    </source>
</evidence>
<dbReference type="InterPro" id="IPR013216">
    <property type="entry name" value="Methyltransf_11"/>
</dbReference>
<comment type="caution">
    <text evidence="2">The sequence shown here is derived from an EMBL/GenBank/DDBJ whole genome shotgun (WGS) entry which is preliminary data.</text>
</comment>
<name>A0ABX4WHW9_9CYAN</name>
<gene>
    <name evidence="2" type="ORF">CEP15_16085</name>
</gene>
<dbReference type="EMBL" id="NJHS01000349">
    <property type="protein sequence ID" value="PNJ92594.1"/>
    <property type="molecule type" value="Genomic_DNA"/>
</dbReference>
<dbReference type="PANTHER" id="PTHR43591:SF110">
    <property type="entry name" value="RHODANESE DOMAIN-CONTAINING PROTEIN"/>
    <property type="match status" value="1"/>
</dbReference>
<dbReference type="Gene3D" id="3.40.50.150">
    <property type="entry name" value="Vaccinia Virus protein VP39"/>
    <property type="match status" value="1"/>
</dbReference>
<keyword evidence="3" id="KW-1185">Reference proteome</keyword>
<dbReference type="Proteomes" id="UP000236284">
    <property type="component" value="Unassembled WGS sequence"/>
</dbReference>
<protein>
    <recommendedName>
        <fullName evidence="1">Methyltransferase type 11 domain-containing protein</fullName>
    </recommendedName>
</protein>
<organism evidence="2 3">
    <name type="scientific">Cylindrospermopsis raciborskii C07</name>
    <dbReference type="NCBI Taxonomy" id="2014886"/>
    <lineage>
        <taxon>Bacteria</taxon>
        <taxon>Bacillati</taxon>
        <taxon>Cyanobacteriota</taxon>
        <taxon>Cyanophyceae</taxon>
        <taxon>Nostocales</taxon>
        <taxon>Aphanizomenonaceae</taxon>
        <taxon>Cylindrospermopsis</taxon>
    </lineage>
</organism>
<sequence>MNFITEWIDKNCYPQYSKNWDDKLFRNVICSNLTSDMTILDLGAGAGIIEAMNFRGQVTRVCGVDLDPRVINNAFLDEGVISNAEEIPYPDSSFDIVFCDNVLEHLDNPLEVFKEIHRVLKPSGLFMFKTPNKWHYIPIIASITPHSFHKFVNRLRGRAETNTFPTIYKSNTKLDIIKLSKESGFSVVKIERLEGRPEYLRINPLTYFAGMLYEQIVNLFDMFAPLRILLIGVLQRV</sequence>
<evidence type="ECO:0000313" key="3">
    <source>
        <dbReference type="Proteomes" id="UP000236284"/>
    </source>
</evidence>
<reference evidence="2 3" key="1">
    <citation type="submission" date="2017-06" db="EMBL/GenBank/DDBJ databases">
        <title>Genome variation in co-occurring toxic Cylindrospermopsis raciborskii strains determines phenotypic plasticity.</title>
        <authorList>
            <person name="Willis A."/>
            <person name="Woodhouse J."/>
            <person name="Ongley S."/>
            <person name="Jex A."/>
            <person name="Burford M."/>
            <person name="Neilan B."/>
        </authorList>
    </citation>
    <scope>NUCLEOTIDE SEQUENCE [LARGE SCALE GENOMIC DNA]</scope>
    <source>
        <strain evidence="2 3">C07</strain>
    </source>
</reference>
<dbReference type="PANTHER" id="PTHR43591">
    <property type="entry name" value="METHYLTRANSFERASE"/>
    <property type="match status" value="1"/>
</dbReference>